<protein>
    <submittedName>
        <fullName evidence="1">Uncharacterized protein</fullName>
    </submittedName>
</protein>
<name>A0A9D4D6H2_DREPO</name>
<evidence type="ECO:0000313" key="1">
    <source>
        <dbReference type="EMBL" id="KAH3739032.1"/>
    </source>
</evidence>
<proteinExistence type="predicted"/>
<dbReference type="AlphaFoldDB" id="A0A9D4D6H2"/>
<dbReference type="EMBL" id="JAIWYP010000011">
    <property type="protein sequence ID" value="KAH3739032.1"/>
    <property type="molecule type" value="Genomic_DNA"/>
</dbReference>
<comment type="caution">
    <text evidence="1">The sequence shown here is derived from an EMBL/GenBank/DDBJ whole genome shotgun (WGS) entry which is preliminary data.</text>
</comment>
<sequence length="65" mass="6877">MRSAGVLCKSSGLYSTLPKVSWDPLQVTRFAVYASRGKLGSSASHQVCSVRFPRSAGVLCKSSGL</sequence>
<keyword evidence="2" id="KW-1185">Reference proteome</keyword>
<reference evidence="1" key="2">
    <citation type="submission" date="2020-11" db="EMBL/GenBank/DDBJ databases">
        <authorList>
            <person name="McCartney M.A."/>
            <person name="Auch B."/>
            <person name="Kono T."/>
            <person name="Mallez S."/>
            <person name="Becker A."/>
            <person name="Gohl D.M."/>
            <person name="Silverstein K.A.T."/>
            <person name="Koren S."/>
            <person name="Bechman K.B."/>
            <person name="Herman A."/>
            <person name="Abrahante J.E."/>
            <person name="Garbe J."/>
        </authorList>
    </citation>
    <scope>NUCLEOTIDE SEQUENCE</scope>
    <source>
        <strain evidence="1">Duluth1</strain>
        <tissue evidence="1">Whole animal</tissue>
    </source>
</reference>
<organism evidence="1 2">
    <name type="scientific">Dreissena polymorpha</name>
    <name type="common">Zebra mussel</name>
    <name type="synonym">Mytilus polymorpha</name>
    <dbReference type="NCBI Taxonomy" id="45954"/>
    <lineage>
        <taxon>Eukaryota</taxon>
        <taxon>Metazoa</taxon>
        <taxon>Spiralia</taxon>
        <taxon>Lophotrochozoa</taxon>
        <taxon>Mollusca</taxon>
        <taxon>Bivalvia</taxon>
        <taxon>Autobranchia</taxon>
        <taxon>Heteroconchia</taxon>
        <taxon>Euheterodonta</taxon>
        <taxon>Imparidentia</taxon>
        <taxon>Neoheterodontei</taxon>
        <taxon>Myida</taxon>
        <taxon>Dreissenoidea</taxon>
        <taxon>Dreissenidae</taxon>
        <taxon>Dreissena</taxon>
    </lineage>
</organism>
<reference evidence="1" key="1">
    <citation type="journal article" date="2019" name="bioRxiv">
        <title>The Genome of the Zebra Mussel, Dreissena polymorpha: A Resource for Invasive Species Research.</title>
        <authorList>
            <person name="McCartney M.A."/>
            <person name="Auch B."/>
            <person name="Kono T."/>
            <person name="Mallez S."/>
            <person name="Zhang Y."/>
            <person name="Obille A."/>
            <person name="Becker A."/>
            <person name="Abrahante J.E."/>
            <person name="Garbe J."/>
            <person name="Badalamenti J.P."/>
            <person name="Herman A."/>
            <person name="Mangelson H."/>
            <person name="Liachko I."/>
            <person name="Sullivan S."/>
            <person name="Sone E.D."/>
            <person name="Koren S."/>
            <person name="Silverstein K.A.T."/>
            <person name="Beckman K.B."/>
            <person name="Gohl D.M."/>
        </authorList>
    </citation>
    <scope>NUCLEOTIDE SEQUENCE</scope>
    <source>
        <strain evidence="1">Duluth1</strain>
        <tissue evidence="1">Whole animal</tissue>
    </source>
</reference>
<evidence type="ECO:0000313" key="2">
    <source>
        <dbReference type="Proteomes" id="UP000828390"/>
    </source>
</evidence>
<dbReference type="Proteomes" id="UP000828390">
    <property type="component" value="Unassembled WGS sequence"/>
</dbReference>
<accession>A0A9D4D6H2</accession>
<gene>
    <name evidence="1" type="ORF">DPMN_045676</name>
</gene>